<dbReference type="GO" id="GO:0042276">
    <property type="term" value="P:error-prone translesion synthesis"/>
    <property type="evidence" value="ECO:0007669"/>
    <property type="project" value="InterPro"/>
</dbReference>
<dbReference type="InterPro" id="IPR027417">
    <property type="entry name" value="P-loop_NTPase"/>
</dbReference>
<reference evidence="5" key="1">
    <citation type="submission" date="2021-06" db="EMBL/GenBank/DDBJ databases">
        <authorList>
            <consortium name="DOE Joint Genome Institute"/>
            <person name="Mondo S.J."/>
            <person name="Amses K.R."/>
            <person name="Simmons D.R."/>
            <person name="Longcore J.E."/>
            <person name="Seto K."/>
            <person name="Alves G.H."/>
            <person name="Bonds A.E."/>
            <person name="Quandt C.A."/>
            <person name="Davis W.J."/>
            <person name="Chang Y."/>
            <person name="Letcher P.M."/>
            <person name="Powell M.J."/>
            <person name="Kuo A."/>
            <person name="Labutti K."/>
            <person name="Pangilinan J."/>
            <person name="Andreopoulos W."/>
            <person name="Tritt A."/>
            <person name="Riley R."/>
            <person name="Hundley H."/>
            <person name="Johnson J."/>
            <person name="Lipzen A."/>
            <person name="Barry K."/>
            <person name="Berbee M.L."/>
            <person name="Buchler N.E."/>
            <person name="Grigoriev I.V."/>
            <person name="Spatafora J.W."/>
            <person name="Stajich J.E."/>
            <person name="James T.Y."/>
        </authorList>
    </citation>
    <scope>NUCLEOTIDE SEQUENCE</scope>
    <source>
        <strain evidence="5">AG</strain>
    </source>
</reference>
<accession>A0AAD5E196</accession>
<evidence type="ECO:0000313" key="6">
    <source>
        <dbReference type="Proteomes" id="UP001206595"/>
    </source>
</evidence>
<protein>
    <recommendedName>
        <fullName evidence="1">DNA-directed primase/polymerase protein</fullName>
        <ecNumber evidence="3">2.7.7.102</ecNumber>
    </recommendedName>
</protein>
<dbReference type="PANTHER" id="PTHR31399">
    <property type="entry name" value="DNA-DIRECTED PRIMASE / POLYMERASE PROTEIN"/>
    <property type="match status" value="1"/>
</dbReference>
<dbReference type="InterPro" id="IPR044917">
    <property type="entry name" value="PRIMPOL"/>
</dbReference>
<organism evidence="5 6">
    <name type="scientific">Umbelopsis ramanniana AG</name>
    <dbReference type="NCBI Taxonomy" id="1314678"/>
    <lineage>
        <taxon>Eukaryota</taxon>
        <taxon>Fungi</taxon>
        <taxon>Fungi incertae sedis</taxon>
        <taxon>Mucoromycota</taxon>
        <taxon>Mucoromycotina</taxon>
        <taxon>Umbelopsidomycetes</taxon>
        <taxon>Umbelopsidales</taxon>
        <taxon>Umbelopsidaceae</taxon>
        <taxon>Umbelopsis</taxon>
    </lineage>
</organism>
<comment type="catalytic activity">
    <reaction evidence="4">
        <text>DNA(n) + a 2'-deoxyribonucleoside 5'-triphosphate = DNA(n+1) + diphosphate</text>
        <dbReference type="Rhea" id="RHEA:22508"/>
        <dbReference type="Rhea" id="RHEA-COMP:17339"/>
        <dbReference type="Rhea" id="RHEA-COMP:17340"/>
        <dbReference type="ChEBI" id="CHEBI:33019"/>
        <dbReference type="ChEBI" id="CHEBI:61560"/>
        <dbReference type="ChEBI" id="CHEBI:173112"/>
        <dbReference type="EC" id="2.7.7.7"/>
    </reaction>
    <physiologicalReaction direction="left-to-right" evidence="4">
        <dbReference type="Rhea" id="RHEA:22509"/>
    </physiologicalReaction>
</comment>
<evidence type="ECO:0000256" key="1">
    <source>
        <dbReference type="ARBA" id="ARBA00026139"/>
    </source>
</evidence>
<dbReference type="GO" id="GO:0009411">
    <property type="term" value="P:response to UV"/>
    <property type="evidence" value="ECO:0007669"/>
    <property type="project" value="TreeGrafter"/>
</dbReference>
<dbReference type="EC" id="2.7.7.102" evidence="3"/>
<dbReference type="GO" id="GO:0003887">
    <property type="term" value="F:DNA-directed DNA polymerase activity"/>
    <property type="evidence" value="ECO:0007669"/>
    <property type="project" value="UniProtKB-EC"/>
</dbReference>
<name>A0AAD5E196_UMBRA</name>
<dbReference type="GO" id="GO:0003682">
    <property type="term" value="F:chromatin binding"/>
    <property type="evidence" value="ECO:0007669"/>
    <property type="project" value="TreeGrafter"/>
</dbReference>
<comment type="caution">
    <text evidence="5">The sequence shown here is derived from an EMBL/GenBank/DDBJ whole genome shotgun (WGS) entry which is preliminary data.</text>
</comment>
<evidence type="ECO:0000256" key="3">
    <source>
        <dbReference type="ARBA" id="ARBA00044768"/>
    </source>
</evidence>
<evidence type="ECO:0000256" key="4">
    <source>
        <dbReference type="ARBA" id="ARBA00047303"/>
    </source>
</evidence>
<dbReference type="GO" id="GO:0031297">
    <property type="term" value="P:replication fork processing"/>
    <property type="evidence" value="ECO:0007669"/>
    <property type="project" value="TreeGrafter"/>
</dbReference>
<dbReference type="SUPFAM" id="SSF52540">
    <property type="entry name" value="P-loop containing nucleoside triphosphate hydrolases"/>
    <property type="match status" value="1"/>
</dbReference>
<gene>
    <name evidence="5" type="ORF">K450DRAFT_263007</name>
</gene>
<dbReference type="EMBL" id="MU620995">
    <property type="protein sequence ID" value="KAI8575167.1"/>
    <property type="molecule type" value="Genomic_DNA"/>
</dbReference>
<proteinExistence type="predicted"/>
<evidence type="ECO:0000256" key="2">
    <source>
        <dbReference type="ARBA" id="ARBA00044677"/>
    </source>
</evidence>
<dbReference type="GO" id="GO:0005759">
    <property type="term" value="C:mitochondrial matrix"/>
    <property type="evidence" value="ECO:0007669"/>
    <property type="project" value="TreeGrafter"/>
</dbReference>
<dbReference type="PANTHER" id="PTHR31399:SF0">
    <property type="entry name" value="DNA-DIRECTED PRIMASE_POLYMERASE PROTEIN"/>
    <property type="match status" value="1"/>
</dbReference>
<dbReference type="Proteomes" id="UP001206595">
    <property type="component" value="Unassembled WGS sequence"/>
</dbReference>
<dbReference type="RefSeq" id="XP_051440171.1">
    <property type="nucleotide sequence ID" value="XM_051592566.1"/>
</dbReference>
<dbReference type="GO" id="GO:0005634">
    <property type="term" value="C:nucleus"/>
    <property type="evidence" value="ECO:0007669"/>
    <property type="project" value="TreeGrafter"/>
</dbReference>
<comment type="catalytic activity">
    <reaction evidence="2">
        <text>ssDNA + n NTP = ssDNA/pppN(pN)n-1 hybrid + (n-1) diphosphate.</text>
        <dbReference type="EC" id="2.7.7.102"/>
    </reaction>
</comment>
<evidence type="ECO:0000313" key="5">
    <source>
        <dbReference type="EMBL" id="KAI8575167.1"/>
    </source>
</evidence>
<dbReference type="AlphaFoldDB" id="A0AAD5E196"/>
<dbReference type="GO" id="GO:0006264">
    <property type="term" value="P:mitochondrial DNA replication"/>
    <property type="evidence" value="ECO:0007669"/>
    <property type="project" value="TreeGrafter"/>
</dbReference>
<sequence>MEVLWVLRLSVCDLSSALVVKIRKFAISKILHATLFFFFQMPRSYNRLALALARVTHSERVWAIDVPRISEDGSRYVGKKFWTGTVGAMYDNSCWNGKPSIYEVITERDNVRLYLDCEFDLSDTQLLTKEDVFTCVQFIRSCLNQHLRLSFPSLDINPNELIILHGCTPIKMSLHLIHRSIIFDNAQCSCASYVHELNAFLRHQLEDSDLNDFLKENLKKIIDLSVYQKNQLYRTYGASKLDKMRPFILYDESNFDWALNPNWSFSQMQISLEAWCRTLVTVDIFCHSEILQVQPSEFLSVRSPELARQTLYHTSCFTDNMDPQGRYLQKFEMPQVERVPMLVLSSHVPRASSNSETVIVDDTMWIVNEHNNPVRLSDLEHNQCVFCLKCETQVAGSEIRGVGISSAKAFLRPNGTKCVFCFNCSYPMYILETADQYGFVPTEEEIIKSPHDKLNFAGSEDIDFDACSRLVFLDAPMGTGKTHVSQWYLSRHGEKSVLAITFRISLAKYTSERLGLKCYTDSDAFNNPEHHHRFVVCLDSLWKVEKTDYDILLLDEGTFLQYHFVSGTKKGELAEVIDVFKCQLQNAKKVIVMHDRIPESTIDFYANLMGLNPDNKSEVTKRKFEKPTPLRPVLSYEDKNVMILQMIKDYIGNFNEADMCSNRPFVVFCSRADYALLLLYILRQLATEKFGDQVCTLALTYAVN</sequence>
<keyword evidence="6" id="KW-1185">Reference proteome</keyword>
<reference evidence="5" key="2">
    <citation type="journal article" date="2022" name="Proc. Natl. Acad. Sci. U.S.A.">
        <title>Diploid-dominant life cycles characterize the early evolution of Fungi.</title>
        <authorList>
            <person name="Amses K.R."/>
            <person name="Simmons D.R."/>
            <person name="Longcore J.E."/>
            <person name="Mondo S.J."/>
            <person name="Seto K."/>
            <person name="Jeronimo G.H."/>
            <person name="Bonds A.E."/>
            <person name="Quandt C.A."/>
            <person name="Davis W.J."/>
            <person name="Chang Y."/>
            <person name="Federici B.A."/>
            <person name="Kuo A."/>
            <person name="LaButti K."/>
            <person name="Pangilinan J."/>
            <person name="Andreopoulos W."/>
            <person name="Tritt A."/>
            <person name="Riley R."/>
            <person name="Hundley H."/>
            <person name="Johnson J."/>
            <person name="Lipzen A."/>
            <person name="Barry K."/>
            <person name="Lang B.F."/>
            <person name="Cuomo C.A."/>
            <person name="Buchler N.E."/>
            <person name="Grigoriev I.V."/>
            <person name="Spatafora J.W."/>
            <person name="Stajich J.E."/>
            <person name="James T.Y."/>
        </authorList>
    </citation>
    <scope>NUCLEOTIDE SEQUENCE</scope>
    <source>
        <strain evidence="5">AG</strain>
    </source>
</reference>
<dbReference type="GeneID" id="75917908"/>